<evidence type="ECO:0000256" key="1">
    <source>
        <dbReference type="SAM" id="Phobius"/>
    </source>
</evidence>
<keyword evidence="3" id="KW-1185">Reference proteome</keyword>
<keyword evidence="1" id="KW-0812">Transmembrane</keyword>
<feature type="transmembrane region" description="Helical" evidence="1">
    <location>
        <begin position="102"/>
        <end position="120"/>
    </location>
</feature>
<evidence type="ECO:0000313" key="3">
    <source>
        <dbReference type="Proteomes" id="UP000050326"/>
    </source>
</evidence>
<protein>
    <submittedName>
        <fullName evidence="2">Uncharacterized protein</fullName>
    </submittedName>
</protein>
<dbReference type="STRING" id="36849.OXPF_05250"/>
<feature type="transmembrane region" description="Helical" evidence="1">
    <location>
        <begin position="23"/>
        <end position="40"/>
    </location>
</feature>
<sequence>MNLGSFFSTNNSGNNGLFGNNKTILIILIVVVVIFGFGYGRGMFGFGGSPAAKGFQAYGFIDPKSKRSRRRHDDGYSFGYGQYGYPGAGAPLSGFASPYGGFFGNDWWFIIAIIGLLFLLGEDNANDNNNAANINANVCC</sequence>
<proteinExistence type="predicted"/>
<comment type="caution">
    <text evidence="2">The sequence shown here is derived from an EMBL/GenBank/DDBJ whole genome shotgun (WGS) entry which is preliminary data.</text>
</comment>
<evidence type="ECO:0000313" key="2">
    <source>
        <dbReference type="EMBL" id="KPU46044.1"/>
    </source>
</evidence>
<dbReference type="Proteomes" id="UP000050326">
    <property type="component" value="Unassembled WGS sequence"/>
</dbReference>
<reference evidence="2 3" key="1">
    <citation type="submission" date="2015-09" db="EMBL/GenBank/DDBJ databases">
        <title>Genome sequence of Oxobacter pfennigii DSM 3222.</title>
        <authorList>
            <person name="Poehlein A."/>
            <person name="Bengelsdorf F.R."/>
            <person name="Schiel-Bengelsdorf B."/>
            <person name="Duerre P."/>
            <person name="Daniel R."/>
        </authorList>
    </citation>
    <scope>NUCLEOTIDE SEQUENCE [LARGE SCALE GENOMIC DNA]</scope>
    <source>
        <strain evidence="2 3">DSM 3222</strain>
    </source>
</reference>
<dbReference type="EMBL" id="LKET01000016">
    <property type="protein sequence ID" value="KPU46044.1"/>
    <property type="molecule type" value="Genomic_DNA"/>
</dbReference>
<name>A0A0P8Z1S7_9CLOT</name>
<dbReference type="AlphaFoldDB" id="A0A0P8Z1S7"/>
<accession>A0A0P8Z1S7</accession>
<gene>
    <name evidence="2" type="ORF">OXPF_05250</name>
</gene>
<dbReference type="RefSeq" id="WP_054873649.1">
    <property type="nucleotide sequence ID" value="NZ_LKET01000016.1"/>
</dbReference>
<keyword evidence="1" id="KW-0472">Membrane</keyword>
<organism evidence="2 3">
    <name type="scientific">Oxobacter pfennigii</name>
    <dbReference type="NCBI Taxonomy" id="36849"/>
    <lineage>
        <taxon>Bacteria</taxon>
        <taxon>Bacillati</taxon>
        <taxon>Bacillota</taxon>
        <taxon>Clostridia</taxon>
        <taxon>Eubacteriales</taxon>
        <taxon>Clostridiaceae</taxon>
        <taxon>Oxobacter</taxon>
    </lineage>
</organism>
<keyword evidence="1" id="KW-1133">Transmembrane helix</keyword>